<protein>
    <submittedName>
        <fullName evidence="2">Uncharacterized protein</fullName>
    </submittedName>
</protein>
<name>A0A165DL53_EXIGL</name>
<sequence length="155" mass="16634">MLQMRRVHVSLDLLLRPLLLPVPSSPTQAHLPLRLAPHRIQSRKLAPGRAVSVNIVLQPPSTCILGALFVHAVERLGRPSLDNMGSSVCAGAYYCALPSRFASPLASLVATSLTTMRASYSSPVTAHIWKGSPLGILPLCLRCEDELQHTRAGGA</sequence>
<dbReference type="AlphaFoldDB" id="A0A165DL53"/>
<dbReference type="EMBL" id="KV426210">
    <property type="protein sequence ID" value="KZV84816.1"/>
    <property type="molecule type" value="Genomic_DNA"/>
</dbReference>
<dbReference type="InParanoid" id="A0A165DL53"/>
<proteinExistence type="predicted"/>
<gene>
    <name evidence="2" type="ORF">EXIGLDRAFT_273235</name>
</gene>
<evidence type="ECO:0000313" key="3">
    <source>
        <dbReference type="Proteomes" id="UP000077266"/>
    </source>
</evidence>
<accession>A0A165DL53</accession>
<keyword evidence="3" id="KW-1185">Reference proteome</keyword>
<dbReference type="Proteomes" id="UP000077266">
    <property type="component" value="Unassembled WGS sequence"/>
</dbReference>
<keyword evidence="1" id="KW-0732">Signal</keyword>
<evidence type="ECO:0000313" key="2">
    <source>
        <dbReference type="EMBL" id="KZV84816.1"/>
    </source>
</evidence>
<organism evidence="2 3">
    <name type="scientific">Exidia glandulosa HHB12029</name>
    <dbReference type="NCBI Taxonomy" id="1314781"/>
    <lineage>
        <taxon>Eukaryota</taxon>
        <taxon>Fungi</taxon>
        <taxon>Dikarya</taxon>
        <taxon>Basidiomycota</taxon>
        <taxon>Agaricomycotina</taxon>
        <taxon>Agaricomycetes</taxon>
        <taxon>Auriculariales</taxon>
        <taxon>Exidiaceae</taxon>
        <taxon>Exidia</taxon>
    </lineage>
</organism>
<feature type="signal peptide" evidence="1">
    <location>
        <begin position="1"/>
        <end position="29"/>
    </location>
</feature>
<feature type="chain" id="PRO_5007856626" evidence="1">
    <location>
        <begin position="30"/>
        <end position="155"/>
    </location>
</feature>
<evidence type="ECO:0000256" key="1">
    <source>
        <dbReference type="SAM" id="SignalP"/>
    </source>
</evidence>
<reference evidence="2 3" key="1">
    <citation type="journal article" date="2016" name="Mol. Biol. Evol.">
        <title>Comparative Genomics of Early-Diverging Mushroom-Forming Fungi Provides Insights into the Origins of Lignocellulose Decay Capabilities.</title>
        <authorList>
            <person name="Nagy L.G."/>
            <person name="Riley R."/>
            <person name="Tritt A."/>
            <person name="Adam C."/>
            <person name="Daum C."/>
            <person name="Floudas D."/>
            <person name="Sun H."/>
            <person name="Yadav J.S."/>
            <person name="Pangilinan J."/>
            <person name="Larsson K.H."/>
            <person name="Matsuura K."/>
            <person name="Barry K."/>
            <person name="Labutti K."/>
            <person name="Kuo R."/>
            <person name="Ohm R.A."/>
            <person name="Bhattacharya S.S."/>
            <person name="Shirouzu T."/>
            <person name="Yoshinaga Y."/>
            <person name="Martin F.M."/>
            <person name="Grigoriev I.V."/>
            <person name="Hibbett D.S."/>
        </authorList>
    </citation>
    <scope>NUCLEOTIDE SEQUENCE [LARGE SCALE GENOMIC DNA]</scope>
    <source>
        <strain evidence="2 3">HHB12029</strain>
    </source>
</reference>